<name>A0A4U6QN34_9ACTN</name>
<feature type="region of interest" description="Disordered" evidence="1">
    <location>
        <begin position="1"/>
        <end position="103"/>
    </location>
</feature>
<dbReference type="EMBL" id="SZZH01000001">
    <property type="protein sequence ID" value="TKV62117.1"/>
    <property type="molecule type" value="Genomic_DNA"/>
</dbReference>
<accession>A0A4U6QN34</accession>
<feature type="domain" description="DUF5709" evidence="2">
    <location>
        <begin position="85"/>
        <end position="133"/>
    </location>
</feature>
<protein>
    <recommendedName>
        <fullName evidence="2">DUF5709 domain-containing protein</fullName>
    </recommendedName>
</protein>
<evidence type="ECO:0000313" key="4">
    <source>
        <dbReference type="Proteomes" id="UP000306985"/>
    </source>
</evidence>
<keyword evidence="4" id="KW-1185">Reference proteome</keyword>
<evidence type="ECO:0000259" key="2">
    <source>
        <dbReference type="Pfam" id="PF18970"/>
    </source>
</evidence>
<dbReference type="Pfam" id="PF18970">
    <property type="entry name" value="DUF5709"/>
    <property type="match status" value="1"/>
</dbReference>
<feature type="compositionally biased region" description="Basic and acidic residues" evidence="1">
    <location>
        <begin position="1"/>
        <end position="10"/>
    </location>
</feature>
<dbReference type="Proteomes" id="UP000306985">
    <property type="component" value="Unassembled WGS sequence"/>
</dbReference>
<gene>
    <name evidence="3" type="ORF">FDO65_03345</name>
</gene>
<proteinExistence type="predicted"/>
<feature type="compositionally biased region" description="Basic and acidic residues" evidence="1">
    <location>
        <begin position="87"/>
        <end position="96"/>
    </location>
</feature>
<dbReference type="InterPro" id="IPR043763">
    <property type="entry name" value="DUF5709"/>
</dbReference>
<comment type="caution">
    <text evidence="3">The sequence shown here is derived from an EMBL/GenBank/DDBJ whole genome shotgun (WGS) entry which is preliminary data.</text>
</comment>
<sequence>MPGSDTDGHDGVASQLTEGDTLNRTGLADQLDEGYDPPDRDPKIDVPTPAEEEAGASLDELLSAETPEVWDREEPDNLFDESGGQVGDRRSGRLVDDESDGWNDVEKDLVAEDVGIDGAGASAEEAAVHVIPDEQYED</sequence>
<reference evidence="3 4" key="1">
    <citation type="submission" date="2019-05" db="EMBL/GenBank/DDBJ databases">
        <title>Nakamurella sp. N5BH11, whole genome shotgun sequence.</title>
        <authorList>
            <person name="Tuo L."/>
        </authorList>
    </citation>
    <scope>NUCLEOTIDE SEQUENCE [LARGE SCALE GENOMIC DNA]</scope>
    <source>
        <strain evidence="3 4">N5BH11</strain>
    </source>
</reference>
<dbReference type="AlphaFoldDB" id="A0A4U6QN34"/>
<evidence type="ECO:0000256" key="1">
    <source>
        <dbReference type="SAM" id="MobiDB-lite"/>
    </source>
</evidence>
<organism evidence="3 4">
    <name type="scientific">Nakamurella flava</name>
    <dbReference type="NCBI Taxonomy" id="2576308"/>
    <lineage>
        <taxon>Bacteria</taxon>
        <taxon>Bacillati</taxon>
        <taxon>Actinomycetota</taxon>
        <taxon>Actinomycetes</taxon>
        <taxon>Nakamurellales</taxon>
        <taxon>Nakamurellaceae</taxon>
        <taxon>Nakamurella</taxon>
    </lineage>
</organism>
<evidence type="ECO:0000313" key="3">
    <source>
        <dbReference type="EMBL" id="TKV62117.1"/>
    </source>
</evidence>
<dbReference type="OrthoDB" id="3212066at2"/>
<feature type="compositionally biased region" description="Polar residues" evidence="1">
    <location>
        <begin position="14"/>
        <end position="24"/>
    </location>
</feature>